<evidence type="ECO:0000259" key="2">
    <source>
        <dbReference type="Pfam" id="PF03008"/>
    </source>
</evidence>
<keyword evidence="4" id="KW-1185">Reference proteome</keyword>
<evidence type="ECO:0000259" key="1">
    <source>
        <dbReference type="Pfam" id="PF01637"/>
    </source>
</evidence>
<evidence type="ECO:0000313" key="4">
    <source>
        <dbReference type="Proteomes" id="UP000295662"/>
    </source>
</evidence>
<protein>
    <recommendedName>
        <fullName evidence="5">ATPase domain-containing protein</fullName>
    </recommendedName>
</protein>
<dbReference type="SUPFAM" id="SSF52980">
    <property type="entry name" value="Restriction endonuclease-like"/>
    <property type="match status" value="1"/>
</dbReference>
<dbReference type="OrthoDB" id="9813134at2"/>
<reference evidence="3 4" key="1">
    <citation type="submission" date="2019-03" db="EMBL/GenBank/DDBJ databases">
        <title>Genomic Encyclopedia of Archaeal and Bacterial Type Strains, Phase II (KMG-II): from individual species to whole genera.</title>
        <authorList>
            <person name="Goeker M."/>
        </authorList>
    </citation>
    <scope>NUCLEOTIDE SEQUENCE [LARGE SCALE GENOMIC DNA]</scope>
    <source>
        <strain evidence="3 4">ATCC 25309</strain>
    </source>
</reference>
<dbReference type="InterPro" id="IPR027417">
    <property type="entry name" value="P-loop_NTPase"/>
</dbReference>
<name>A0A4V3FI40_9BACT</name>
<dbReference type="EMBL" id="SOCA01000001">
    <property type="protein sequence ID" value="TDU81003.1"/>
    <property type="molecule type" value="Genomic_DNA"/>
</dbReference>
<evidence type="ECO:0000313" key="3">
    <source>
        <dbReference type="EMBL" id="TDU81003.1"/>
    </source>
</evidence>
<dbReference type="InterPro" id="IPR011335">
    <property type="entry name" value="Restrct_endonuc-II-like"/>
</dbReference>
<dbReference type="InterPro" id="IPR004256">
    <property type="entry name" value="DUF234"/>
</dbReference>
<feature type="domain" description="DUF234" evidence="2">
    <location>
        <begin position="363"/>
        <end position="454"/>
    </location>
</feature>
<organism evidence="3 4">
    <name type="scientific">Prosthecobacter fusiformis</name>
    <dbReference type="NCBI Taxonomy" id="48464"/>
    <lineage>
        <taxon>Bacteria</taxon>
        <taxon>Pseudomonadati</taxon>
        <taxon>Verrucomicrobiota</taxon>
        <taxon>Verrucomicrobiia</taxon>
        <taxon>Verrucomicrobiales</taxon>
        <taxon>Verrucomicrobiaceae</taxon>
        <taxon>Prosthecobacter</taxon>
    </lineage>
</organism>
<comment type="caution">
    <text evidence="3">The sequence shown here is derived from an EMBL/GenBank/DDBJ whole genome shotgun (WGS) entry which is preliminary data.</text>
</comment>
<feature type="domain" description="ATPase" evidence="1">
    <location>
        <begin position="45"/>
        <end position="252"/>
    </location>
</feature>
<dbReference type="InterPro" id="IPR011579">
    <property type="entry name" value="ATPase_dom"/>
</dbReference>
<dbReference type="PANTHER" id="PTHR34704">
    <property type="entry name" value="ATPASE"/>
    <property type="match status" value="1"/>
</dbReference>
<dbReference type="Gene3D" id="3.40.50.300">
    <property type="entry name" value="P-loop containing nucleotide triphosphate hydrolases"/>
    <property type="match status" value="1"/>
</dbReference>
<dbReference type="SUPFAM" id="SSF52540">
    <property type="entry name" value="P-loop containing nucleoside triphosphate hydrolases"/>
    <property type="match status" value="1"/>
</dbReference>
<dbReference type="AlphaFoldDB" id="A0A4V3FI40"/>
<dbReference type="Pfam" id="PF01637">
    <property type="entry name" value="ATPase_2"/>
    <property type="match status" value="1"/>
</dbReference>
<sequence>MNEGFFIFSSGLGQTSGNNIATSDKVSILLIMSFEEDPGPGRPPFVNRQDEVALLDAFRRKAGAQFMVVYGRRRIGKTALITHWMSGRPRTKIRGFYWVAHRSTPEILLRSFSEALASCLDAEIAARLSFATWEDAFKQMFALAKTEALVAGIDEFPYLLESVPGLASLLQKIWDAQKQGSQIKLILCGSQYHMMHEQFFTPRQPLYGRATASLLLDEVSPAHLGKFLPRYSPQQIVETYSVLGGVPKYLEMWDDRAPVMNNIRDLLLSPSTLFRHEAVFLIHDEIAEPRTYLGLLEAIGGGLRTPVAIAKTTGLPITHIGKYLNHLLDLKLVRRVQSAEAPNASQTRLSRYEIRDPFMRFHFEFIHPHPDLVERNRMTEHMEKITARFDSYVGKTGYEELSRRHLEALGAAGKLPFKPDKVGRAWTPRSEVDVFALNRKSQAALFGECRWTSRKMDVSVLTELQVKAETFPRLKKWRKHFVLFSKSGFTAELTRLAKKESILLFEGPLLGK</sequence>
<gene>
    <name evidence="3" type="ORF">EI77_00305</name>
</gene>
<dbReference type="GO" id="GO:0005524">
    <property type="term" value="F:ATP binding"/>
    <property type="evidence" value="ECO:0007669"/>
    <property type="project" value="InterPro"/>
</dbReference>
<accession>A0A4V3FI40</accession>
<dbReference type="PANTHER" id="PTHR34704:SF1">
    <property type="entry name" value="ATPASE"/>
    <property type="match status" value="1"/>
</dbReference>
<dbReference type="Pfam" id="PF03008">
    <property type="entry name" value="DUF234"/>
    <property type="match status" value="1"/>
</dbReference>
<evidence type="ECO:0008006" key="5">
    <source>
        <dbReference type="Google" id="ProtNLM"/>
    </source>
</evidence>
<proteinExistence type="predicted"/>
<dbReference type="Proteomes" id="UP000295662">
    <property type="component" value="Unassembled WGS sequence"/>
</dbReference>